<keyword evidence="1" id="KW-0732">Signal</keyword>
<sequence length="190" mass="22214">MKFISLLIFLVFFSGVVTAETKQRVIEIEMKPIGETTNKLVPLVRVPVIEGFSGYVENKKNMNNHEQFIRLMVETYSSADTVDGIQKIWDSRSFESVKKMLSSDPDIFDQNSKYYSRIEKSKVLGVVLYGSYEIIFVKHKISGSEEFRERYYPVYLQDGERVLSNEIGNDYFYQFIVSKIKPDLLERWSK</sequence>
<feature type="signal peptide" evidence="1">
    <location>
        <begin position="1"/>
        <end position="19"/>
    </location>
</feature>
<keyword evidence="3" id="KW-1185">Reference proteome</keyword>
<dbReference type="EMBL" id="CP071247">
    <property type="protein sequence ID" value="QSP95536.1"/>
    <property type="molecule type" value="Genomic_DNA"/>
</dbReference>
<feature type="chain" id="PRO_5047309864" evidence="1">
    <location>
        <begin position="20"/>
        <end position="190"/>
    </location>
</feature>
<reference evidence="2 3" key="1">
    <citation type="submission" date="2021-03" db="EMBL/GenBank/DDBJ databases">
        <title>Genome sequencing of Marinobacter sp. LPB0319.</title>
        <authorList>
            <person name="Kim J."/>
        </authorList>
    </citation>
    <scope>NUCLEOTIDE SEQUENCE [LARGE SCALE GENOMIC DNA]</scope>
    <source>
        <strain evidence="2 3">LPB0319</strain>
    </source>
</reference>
<evidence type="ECO:0000313" key="2">
    <source>
        <dbReference type="EMBL" id="QSP95536.1"/>
    </source>
</evidence>
<protein>
    <submittedName>
        <fullName evidence="2">Uncharacterized protein</fullName>
    </submittedName>
</protein>
<evidence type="ECO:0000313" key="3">
    <source>
        <dbReference type="Proteomes" id="UP000663555"/>
    </source>
</evidence>
<dbReference type="RefSeq" id="WP_206644775.1">
    <property type="nucleotide sequence ID" value="NZ_CP071247.1"/>
</dbReference>
<evidence type="ECO:0000256" key="1">
    <source>
        <dbReference type="SAM" id="SignalP"/>
    </source>
</evidence>
<proteinExistence type="predicted"/>
<name>A0ABX7MT91_9GAMM</name>
<organism evidence="2 3">
    <name type="scientific">Marinobacter salinisoli</name>
    <dbReference type="NCBI Taxonomy" id="2769486"/>
    <lineage>
        <taxon>Bacteria</taxon>
        <taxon>Pseudomonadati</taxon>
        <taxon>Pseudomonadota</taxon>
        <taxon>Gammaproteobacteria</taxon>
        <taxon>Pseudomonadales</taxon>
        <taxon>Marinobacteraceae</taxon>
        <taxon>Marinobacter</taxon>
    </lineage>
</organism>
<dbReference type="Proteomes" id="UP000663555">
    <property type="component" value="Chromosome"/>
</dbReference>
<accession>A0ABX7MT91</accession>
<gene>
    <name evidence="2" type="ORF">LPB19_03725</name>
</gene>